<dbReference type="GO" id="GO:0003887">
    <property type="term" value="F:DNA-directed DNA polymerase activity"/>
    <property type="evidence" value="ECO:0007669"/>
    <property type="project" value="UniProtKB-KW"/>
</dbReference>
<dbReference type="InterPro" id="IPR023211">
    <property type="entry name" value="DNA_pol_palm_dom_sf"/>
</dbReference>
<proteinExistence type="inferred from homology"/>
<evidence type="ECO:0000256" key="7">
    <source>
        <dbReference type="ARBA" id="ARBA00023125"/>
    </source>
</evidence>
<dbReference type="SUPFAM" id="SSF56672">
    <property type="entry name" value="DNA/RNA polymerases"/>
    <property type="match status" value="1"/>
</dbReference>
<keyword evidence="7" id="KW-0238">DNA-binding</keyword>
<dbReference type="GO" id="GO:0000166">
    <property type="term" value="F:nucleotide binding"/>
    <property type="evidence" value="ECO:0007669"/>
    <property type="project" value="InterPro"/>
</dbReference>
<keyword evidence="11" id="KW-1185">Reference proteome</keyword>
<keyword evidence="6" id="KW-0239">DNA-directed DNA polymerase</keyword>
<protein>
    <recommendedName>
        <fullName evidence="2">DNA-directed DNA polymerase</fullName>
        <ecNumber evidence="2">2.7.7.7</ecNumber>
    </recommendedName>
</protein>
<evidence type="ECO:0000256" key="5">
    <source>
        <dbReference type="ARBA" id="ARBA00022705"/>
    </source>
</evidence>
<sequence length="564" mass="66521">MVIVRKQIIFFEINGCLYHGCQKCYKSDTFNPFKQESMETTYNRHLNRINCIINSINGELVEIWECEWDRLINEDVELKKLLNRQILKKNLSRGRNEKIRYKDFTSLYRAVQKYCRYPVGHPNIITENLELFWNYKIINNKLVFTLCQACAEENMSKCEHSVERRCFEGTWISLEIEDALDQGYEIVEIYEVWPWEKTALYNKETKSGGLFSDYVDMFLKGKQESDGFPDSAKTREEKELYIRNYFEREGILLDIDKIEYNKGLRSVMKVLLNSFWGRFGMNTNKTQYSLISHPDEWFEMISNDQYIIHDVDFSHSNFIQVFYSIDDDMHDGGIHKSKIGERVVYFDTDSIIYLSRDGEYEPEVGDYLGEFADEVKKKGADHIVEFISARPKNYAYKLDNDIVLNDRSKNIKVEQQKFTRDKGIPDIDEIVPSQNNLIILDDLMKECEENVSIQKLFTIDSHHKNISVFFITQNIFSRGKFTRTLNLNSHYLVLFNNPRDKLQISTLARQMFPGKSSFFIEAYDNASSKPHGYLMIDLKQTPENRNRIQTGITPDEQRIIYTPK</sequence>
<dbReference type="PANTHER" id="PTHR33568">
    <property type="entry name" value="DNA POLYMERASE"/>
    <property type="match status" value="1"/>
</dbReference>
<evidence type="ECO:0000256" key="6">
    <source>
        <dbReference type="ARBA" id="ARBA00022932"/>
    </source>
</evidence>
<evidence type="ECO:0000256" key="3">
    <source>
        <dbReference type="ARBA" id="ARBA00022679"/>
    </source>
</evidence>
<dbReference type="InterPro" id="IPR043502">
    <property type="entry name" value="DNA/RNA_pol_sf"/>
</dbReference>
<reference evidence="10" key="1">
    <citation type="submission" date="2021-02" db="EMBL/GenBank/DDBJ databases">
        <authorList>
            <person name="Nowell W R."/>
        </authorList>
    </citation>
    <scope>NUCLEOTIDE SEQUENCE</scope>
    <source>
        <strain evidence="10">Ploen Becks lab</strain>
    </source>
</reference>
<evidence type="ECO:0000313" key="11">
    <source>
        <dbReference type="Proteomes" id="UP000663879"/>
    </source>
</evidence>
<comment type="similarity">
    <text evidence="1">Belongs to the DNA polymerase type-B family.</text>
</comment>
<gene>
    <name evidence="10" type="ORF">OXX778_LOCUS18094</name>
</gene>
<accession>A0A814JAY3</accession>
<keyword evidence="4" id="KW-0548">Nucleotidyltransferase</keyword>
<evidence type="ECO:0000256" key="4">
    <source>
        <dbReference type="ARBA" id="ARBA00022695"/>
    </source>
</evidence>
<dbReference type="AlphaFoldDB" id="A0A814JAY3"/>
<evidence type="ECO:0000256" key="2">
    <source>
        <dbReference type="ARBA" id="ARBA00012417"/>
    </source>
</evidence>
<evidence type="ECO:0000256" key="8">
    <source>
        <dbReference type="ARBA" id="ARBA00049244"/>
    </source>
</evidence>
<keyword evidence="5" id="KW-0235">DNA replication</keyword>
<dbReference type="EC" id="2.7.7.7" evidence="2"/>
<dbReference type="Pfam" id="PF03175">
    <property type="entry name" value="DNA_pol_B_2"/>
    <property type="match status" value="1"/>
</dbReference>
<dbReference type="Gene3D" id="3.90.1600.10">
    <property type="entry name" value="Palm domain of DNA polymerase"/>
    <property type="match status" value="1"/>
</dbReference>
<evidence type="ECO:0000259" key="9">
    <source>
        <dbReference type="Pfam" id="PF03175"/>
    </source>
</evidence>
<dbReference type="InterPro" id="IPR004868">
    <property type="entry name" value="DNA-dir_DNA_pol_B_mt/vir"/>
</dbReference>
<dbReference type="OrthoDB" id="1706475at2759"/>
<dbReference type="Proteomes" id="UP000663879">
    <property type="component" value="Unassembled WGS sequence"/>
</dbReference>
<name>A0A814JAY3_9BILA</name>
<feature type="domain" description="DNA-directed DNA polymerase family B mitochondria/virus" evidence="9">
    <location>
        <begin position="261"/>
        <end position="320"/>
    </location>
</feature>
<dbReference type="GO" id="GO:0006260">
    <property type="term" value="P:DNA replication"/>
    <property type="evidence" value="ECO:0007669"/>
    <property type="project" value="UniProtKB-KW"/>
</dbReference>
<evidence type="ECO:0000313" key="10">
    <source>
        <dbReference type="EMBL" id="CAF1035618.1"/>
    </source>
</evidence>
<dbReference type="GO" id="GO:0003677">
    <property type="term" value="F:DNA binding"/>
    <property type="evidence" value="ECO:0007669"/>
    <property type="project" value="UniProtKB-KW"/>
</dbReference>
<dbReference type="PANTHER" id="PTHR33568:SF3">
    <property type="entry name" value="DNA-DIRECTED DNA POLYMERASE"/>
    <property type="match status" value="1"/>
</dbReference>
<organism evidence="10 11">
    <name type="scientific">Brachionus calyciflorus</name>
    <dbReference type="NCBI Taxonomy" id="104777"/>
    <lineage>
        <taxon>Eukaryota</taxon>
        <taxon>Metazoa</taxon>
        <taxon>Spiralia</taxon>
        <taxon>Gnathifera</taxon>
        <taxon>Rotifera</taxon>
        <taxon>Eurotatoria</taxon>
        <taxon>Monogononta</taxon>
        <taxon>Pseudotrocha</taxon>
        <taxon>Ploima</taxon>
        <taxon>Brachionidae</taxon>
        <taxon>Brachionus</taxon>
    </lineage>
</organism>
<dbReference type="EMBL" id="CAJNOC010004860">
    <property type="protein sequence ID" value="CAF1035618.1"/>
    <property type="molecule type" value="Genomic_DNA"/>
</dbReference>
<comment type="catalytic activity">
    <reaction evidence="8">
        <text>DNA(n) + a 2'-deoxyribonucleoside 5'-triphosphate = DNA(n+1) + diphosphate</text>
        <dbReference type="Rhea" id="RHEA:22508"/>
        <dbReference type="Rhea" id="RHEA-COMP:17339"/>
        <dbReference type="Rhea" id="RHEA-COMP:17340"/>
        <dbReference type="ChEBI" id="CHEBI:33019"/>
        <dbReference type="ChEBI" id="CHEBI:61560"/>
        <dbReference type="ChEBI" id="CHEBI:173112"/>
        <dbReference type="EC" id="2.7.7.7"/>
    </reaction>
</comment>
<keyword evidence="3" id="KW-0808">Transferase</keyword>
<evidence type="ECO:0000256" key="1">
    <source>
        <dbReference type="ARBA" id="ARBA00005755"/>
    </source>
</evidence>
<comment type="caution">
    <text evidence="10">The sequence shown here is derived from an EMBL/GenBank/DDBJ whole genome shotgun (WGS) entry which is preliminary data.</text>
</comment>